<keyword evidence="2" id="KW-1185">Reference proteome</keyword>
<proteinExistence type="predicted"/>
<comment type="caution">
    <text evidence="1">The sequence shown here is derived from an EMBL/GenBank/DDBJ whole genome shotgun (WGS) entry which is preliminary data.</text>
</comment>
<evidence type="ECO:0000313" key="2">
    <source>
        <dbReference type="Proteomes" id="UP001595379"/>
    </source>
</evidence>
<evidence type="ECO:0000313" key="1">
    <source>
        <dbReference type="EMBL" id="MFC2927003.1"/>
    </source>
</evidence>
<gene>
    <name evidence="1" type="ORF">ACFOOR_12875</name>
</gene>
<dbReference type="InterPro" id="IPR027417">
    <property type="entry name" value="P-loop_NTPase"/>
</dbReference>
<organism evidence="1 2">
    <name type="scientific">Hyphobacterium vulgare</name>
    <dbReference type="NCBI Taxonomy" id="1736751"/>
    <lineage>
        <taxon>Bacteria</taxon>
        <taxon>Pseudomonadati</taxon>
        <taxon>Pseudomonadota</taxon>
        <taxon>Alphaproteobacteria</taxon>
        <taxon>Maricaulales</taxon>
        <taxon>Maricaulaceae</taxon>
        <taxon>Hyphobacterium</taxon>
    </lineage>
</organism>
<name>A0ABV7A064_9PROT</name>
<reference evidence="2" key="1">
    <citation type="journal article" date="2019" name="Int. J. Syst. Evol. Microbiol.">
        <title>The Global Catalogue of Microorganisms (GCM) 10K type strain sequencing project: providing services to taxonomists for standard genome sequencing and annotation.</title>
        <authorList>
            <consortium name="The Broad Institute Genomics Platform"/>
            <consortium name="The Broad Institute Genome Sequencing Center for Infectious Disease"/>
            <person name="Wu L."/>
            <person name="Ma J."/>
        </authorList>
    </citation>
    <scope>NUCLEOTIDE SEQUENCE [LARGE SCALE GENOMIC DNA]</scope>
    <source>
        <strain evidence="2">KCTC 52487</strain>
    </source>
</reference>
<sequence>MNQLNPGEEAVGRLFPNFATDPDLYLYRIEPIQGTASVMVMDEAAYNAARFMNKDIVSLDTLGANIPLFRVTEYAQARTAPARPVHFILHPSHTGSTLVSRLLDATGTTLGVREPWPLISLAELQDDLGTKHSVVSEQDYGILRDSLVTVWSRVFRPETTGVVKATSHAGRAVPDILRTHAASRAISLTLQPEAFITALLARQNPIRELLGFSIERMKRFQRRFGDLAQPVHAMTPGEHAALAWLVERQVEHDVLTARETKDRVIDVDFDTFLDRPAEELGRIANHLQLGATDAAVEAAATGPLMSQYSKAAGQSFTPQMRRALMEETRQVRGGDIARGMAWLEQIAKTSPAAAALLG</sequence>
<dbReference type="Proteomes" id="UP001595379">
    <property type="component" value="Unassembled WGS sequence"/>
</dbReference>
<dbReference type="RefSeq" id="WP_343162992.1">
    <property type="nucleotide sequence ID" value="NZ_JBHRSV010000028.1"/>
</dbReference>
<dbReference type="Gene3D" id="3.40.50.300">
    <property type="entry name" value="P-loop containing nucleotide triphosphate hydrolases"/>
    <property type="match status" value="1"/>
</dbReference>
<accession>A0ABV7A064</accession>
<evidence type="ECO:0008006" key="3">
    <source>
        <dbReference type="Google" id="ProtNLM"/>
    </source>
</evidence>
<protein>
    <recommendedName>
        <fullName evidence="3">Sulfotransferase family protein</fullName>
    </recommendedName>
</protein>
<dbReference type="EMBL" id="JBHRSV010000028">
    <property type="protein sequence ID" value="MFC2927003.1"/>
    <property type="molecule type" value="Genomic_DNA"/>
</dbReference>
<dbReference type="SUPFAM" id="SSF52540">
    <property type="entry name" value="P-loop containing nucleoside triphosphate hydrolases"/>
    <property type="match status" value="1"/>
</dbReference>